<keyword evidence="2 7" id="KW-0813">Transport</keyword>
<gene>
    <name evidence="9" type="ORF">LARV_00812</name>
</gene>
<dbReference type="PANTHER" id="PTHR30193">
    <property type="entry name" value="ABC TRANSPORTER PERMEASE PROTEIN"/>
    <property type="match status" value="1"/>
</dbReference>
<dbReference type="Proteomes" id="UP000055060">
    <property type="component" value="Unassembled WGS sequence"/>
</dbReference>
<dbReference type="STRING" id="360412.LARV_00812"/>
<organism evidence="9">
    <name type="scientific">Longilinea arvoryzae</name>
    <dbReference type="NCBI Taxonomy" id="360412"/>
    <lineage>
        <taxon>Bacteria</taxon>
        <taxon>Bacillati</taxon>
        <taxon>Chloroflexota</taxon>
        <taxon>Anaerolineae</taxon>
        <taxon>Anaerolineales</taxon>
        <taxon>Anaerolineaceae</taxon>
        <taxon>Longilinea</taxon>
    </lineage>
</organism>
<dbReference type="RefSeq" id="WP_075072433.1">
    <property type="nucleotide sequence ID" value="NZ_DF967972.1"/>
</dbReference>
<keyword evidence="4 7" id="KW-0812">Transmembrane</keyword>
<protein>
    <submittedName>
        <fullName evidence="9">Carbohydrate ABC transporter membrane protein 1, CUT1 family</fullName>
    </submittedName>
</protein>
<dbReference type="EMBL" id="DF967972">
    <property type="protein sequence ID" value="GAP13070.1"/>
    <property type="molecule type" value="Genomic_DNA"/>
</dbReference>
<evidence type="ECO:0000256" key="4">
    <source>
        <dbReference type="ARBA" id="ARBA00022692"/>
    </source>
</evidence>
<dbReference type="Gene3D" id="1.10.3720.10">
    <property type="entry name" value="MetI-like"/>
    <property type="match status" value="1"/>
</dbReference>
<dbReference type="AlphaFoldDB" id="A0A0S7B7K4"/>
<dbReference type="GO" id="GO:0005886">
    <property type="term" value="C:plasma membrane"/>
    <property type="evidence" value="ECO:0007669"/>
    <property type="project" value="UniProtKB-SubCell"/>
</dbReference>
<evidence type="ECO:0000313" key="10">
    <source>
        <dbReference type="Proteomes" id="UP000055060"/>
    </source>
</evidence>
<feature type="transmembrane region" description="Helical" evidence="7">
    <location>
        <begin position="271"/>
        <end position="290"/>
    </location>
</feature>
<evidence type="ECO:0000256" key="7">
    <source>
        <dbReference type="RuleBase" id="RU363032"/>
    </source>
</evidence>
<sequence length="296" mass="33553">MHRWFSKNIKHYLMLAPFFVLFAVFFIYPILSGFYISFNKWDSVHPAQFVGLTNYINVIKSANFSKSFLNLIKYVGLTIPINILVAFGLAVLVNSFKGVWSNIFRSAYFLPTMMPLFLAASIWRWLYAPDVGFINVILGRFGIDSVGWLTNPKIMIFSLIIVDVWISAGFNMIILLTGLKNIPDVYYDAAKVDGANKFQEIFYITIPQLEPILFLVIVYGFISALQVFDAPWLLTTSSYTAYGGRSQALMFPVMDLMGRAFSGLKFGPASAYGFILTTFIMVLTSIQFALRKRNQA</sequence>
<dbReference type="InterPro" id="IPR035906">
    <property type="entry name" value="MetI-like_sf"/>
</dbReference>
<comment type="subcellular location">
    <subcellularLocation>
        <location evidence="1 7">Cell membrane</location>
        <topology evidence="1 7">Multi-pass membrane protein</topology>
    </subcellularLocation>
</comment>
<keyword evidence="5 7" id="KW-1133">Transmembrane helix</keyword>
<evidence type="ECO:0000259" key="8">
    <source>
        <dbReference type="PROSITE" id="PS50928"/>
    </source>
</evidence>
<feature type="transmembrane region" description="Helical" evidence="7">
    <location>
        <begin position="12"/>
        <end position="36"/>
    </location>
</feature>
<feature type="transmembrane region" description="Helical" evidence="7">
    <location>
        <begin position="74"/>
        <end position="96"/>
    </location>
</feature>
<dbReference type="CDD" id="cd06261">
    <property type="entry name" value="TM_PBP2"/>
    <property type="match status" value="1"/>
</dbReference>
<evidence type="ECO:0000313" key="9">
    <source>
        <dbReference type="EMBL" id="GAP13070.1"/>
    </source>
</evidence>
<dbReference type="InterPro" id="IPR000515">
    <property type="entry name" value="MetI-like"/>
</dbReference>
<evidence type="ECO:0000256" key="2">
    <source>
        <dbReference type="ARBA" id="ARBA00022448"/>
    </source>
</evidence>
<proteinExistence type="inferred from homology"/>
<feature type="domain" description="ABC transmembrane type-1" evidence="8">
    <location>
        <begin position="68"/>
        <end position="287"/>
    </location>
</feature>
<keyword evidence="6 7" id="KW-0472">Membrane</keyword>
<dbReference type="InterPro" id="IPR051393">
    <property type="entry name" value="ABC_transporter_permease"/>
</dbReference>
<keyword evidence="10" id="KW-1185">Reference proteome</keyword>
<feature type="transmembrane region" description="Helical" evidence="7">
    <location>
        <begin position="212"/>
        <end position="234"/>
    </location>
</feature>
<evidence type="ECO:0000256" key="6">
    <source>
        <dbReference type="ARBA" id="ARBA00023136"/>
    </source>
</evidence>
<dbReference type="Pfam" id="PF00528">
    <property type="entry name" value="BPD_transp_1"/>
    <property type="match status" value="1"/>
</dbReference>
<evidence type="ECO:0000256" key="1">
    <source>
        <dbReference type="ARBA" id="ARBA00004651"/>
    </source>
</evidence>
<name>A0A0S7B7K4_9CHLR</name>
<dbReference type="SUPFAM" id="SSF161098">
    <property type="entry name" value="MetI-like"/>
    <property type="match status" value="1"/>
</dbReference>
<feature type="transmembrane region" description="Helical" evidence="7">
    <location>
        <begin position="108"/>
        <end position="126"/>
    </location>
</feature>
<dbReference type="PANTHER" id="PTHR30193:SF37">
    <property type="entry name" value="INNER MEMBRANE ABC TRANSPORTER PERMEASE PROTEIN YCJO"/>
    <property type="match status" value="1"/>
</dbReference>
<dbReference type="OrthoDB" id="9809173at2"/>
<evidence type="ECO:0000256" key="3">
    <source>
        <dbReference type="ARBA" id="ARBA00022475"/>
    </source>
</evidence>
<keyword evidence="3" id="KW-1003">Cell membrane</keyword>
<dbReference type="PROSITE" id="PS50928">
    <property type="entry name" value="ABC_TM1"/>
    <property type="match status" value="1"/>
</dbReference>
<accession>A0A0S7B7K4</accession>
<feature type="transmembrane region" description="Helical" evidence="7">
    <location>
        <begin position="154"/>
        <end position="176"/>
    </location>
</feature>
<comment type="similarity">
    <text evidence="7">Belongs to the binding-protein-dependent transport system permease family.</text>
</comment>
<dbReference type="GO" id="GO:0055085">
    <property type="term" value="P:transmembrane transport"/>
    <property type="evidence" value="ECO:0007669"/>
    <property type="project" value="InterPro"/>
</dbReference>
<reference evidence="9" key="1">
    <citation type="submission" date="2015-07" db="EMBL/GenBank/DDBJ databases">
        <title>Draft Genome Sequences of Anaerolinea thermolimosa IMO-1, Bellilinea caldifistulae GOMI-1, Leptolinea tardivitalis YMTK-2, Levilinea saccharolytica KIBI-1,Longilinea arvoryzae KOME-1, Previously Described as Members of the Anaerolineaceae (Chloroflexi).</title>
        <authorList>
            <person name="Sekiguchi Y."/>
            <person name="Ohashi A."/>
            <person name="Matsuura N."/>
            <person name="Tourlousse M.D."/>
        </authorList>
    </citation>
    <scope>NUCLEOTIDE SEQUENCE [LARGE SCALE GENOMIC DNA]</scope>
    <source>
        <strain evidence="9">KOME-1</strain>
    </source>
</reference>
<evidence type="ECO:0000256" key="5">
    <source>
        <dbReference type="ARBA" id="ARBA00022989"/>
    </source>
</evidence>